<accession>A0A0F9SXS1</accession>
<sequence>MPRSTRLMANITIQIKGLKELKVAMVRAPQIINKEVGRGIDQALVILQRRALIEATIEPRVKTGRLRSSHTIERDRGRLQGSIGTRVFYAKFLHEGTRFMRARPWLNRAAKKEKSSIERVIQRSVNRALRRVF</sequence>
<dbReference type="AlphaFoldDB" id="A0A0F9SXS1"/>
<name>A0A0F9SXS1_9ZZZZ</name>
<dbReference type="EMBL" id="LAZR01000377">
    <property type="protein sequence ID" value="KKN71739.1"/>
    <property type="molecule type" value="Genomic_DNA"/>
</dbReference>
<proteinExistence type="predicted"/>
<evidence type="ECO:0008006" key="2">
    <source>
        <dbReference type="Google" id="ProtNLM"/>
    </source>
</evidence>
<dbReference type="InterPro" id="IPR010064">
    <property type="entry name" value="HK97-gp10_tail"/>
</dbReference>
<reference evidence="1" key="1">
    <citation type="journal article" date="2015" name="Nature">
        <title>Complex archaea that bridge the gap between prokaryotes and eukaryotes.</title>
        <authorList>
            <person name="Spang A."/>
            <person name="Saw J.H."/>
            <person name="Jorgensen S.L."/>
            <person name="Zaremba-Niedzwiedzka K."/>
            <person name="Martijn J."/>
            <person name="Lind A.E."/>
            <person name="van Eijk R."/>
            <person name="Schleper C."/>
            <person name="Guy L."/>
            <person name="Ettema T.J."/>
        </authorList>
    </citation>
    <scope>NUCLEOTIDE SEQUENCE</scope>
</reference>
<organism evidence="1">
    <name type="scientific">marine sediment metagenome</name>
    <dbReference type="NCBI Taxonomy" id="412755"/>
    <lineage>
        <taxon>unclassified sequences</taxon>
        <taxon>metagenomes</taxon>
        <taxon>ecological metagenomes</taxon>
    </lineage>
</organism>
<comment type="caution">
    <text evidence="1">The sequence shown here is derived from an EMBL/GenBank/DDBJ whole genome shotgun (WGS) entry which is preliminary data.</text>
</comment>
<dbReference type="NCBIfam" id="TIGR01725">
    <property type="entry name" value="phge_HK97_gp10"/>
    <property type="match status" value="1"/>
</dbReference>
<gene>
    <name evidence="1" type="ORF">LCGC14_0418050</name>
</gene>
<protein>
    <recommendedName>
        <fullName evidence="2">HK97 gp10 family phage protein</fullName>
    </recommendedName>
</protein>
<evidence type="ECO:0000313" key="1">
    <source>
        <dbReference type="EMBL" id="KKN71739.1"/>
    </source>
</evidence>